<dbReference type="EMBL" id="LAZR01000094">
    <property type="protein sequence ID" value="KKN92608.1"/>
    <property type="molecule type" value="Genomic_DNA"/>
</dbReference>
<organism evidence="2">
    <name type="scientific">marine sediment metagenome</name>
    <dbReference type="NCBI Taxonomy" id="412755"/>
    <lineage>
        <taxon>unclassified sequences</taxon>
        <taxon>metagenomes</taxon>
        <taxon>ecological metagenomes</taxon>
    </lineage>
</organism>
<accession>A0A0F9XKJ7</accession>
<protein>
    <recommendedName>
        <fullName evidence="1">SH3b domain-containing protein</fullName>
    </recommendedName>
</protein>
<dbReference type="AlphaFoldDB" id="A0A0F9XKJ7"/>
<dbReference type="InterPro" id="IPR003646">
    <property type="entry name" value="SH3-like_bac-type"/>
</dbReference>
<dbReference type="SMART" id="SM00287">
    <property type="entry name" value="SH3b"/>
    <property type="match status" value="1"/>
</dbReference>
<name>A0A0F9XKJ7_9ZZZZ</name>
<dbReference type="Gene3D" id="2.30.30.40">
    <property type="entry name" value="SH3 Domains"/>
    <property type="match status" value="1"/>
</dbReference>
<reference evidence="2" key="1">
    <citation type="journal article" date="2015" name="Nature">
        <title>Complex archaea that bridge the gap between prokaryotes and eukaryotes.</title>
        <authorList>
            <person name="Spang A."/>
            <person name="Saw J.H."/>
            <person name="Jorgensen S.L."/>
            <person name="Zaremba-Niedzwiedzka K."/>
            <person name="Martijn J."/>
            <person name="Lind A.E."/>
            <person name="van Eijk R."/>
            <person name="Schleper C."/>
            <person name="Guy L."/>
            <person name="Ettema T.J."/>
        </authorList>
    </citation>
    <scope>NUCLEOTIDE SEQUENCE</scope>
</reference>
<feature type="domain" description="SH3b" evidence="1">
    <location>
        <begin position="142"/>
        <end position="206"/>
    </location>
</feature>
<dbReference type="Pfam" id="PF08239">
    <property type="entry name" value="SH3_3"/>
    <property type="match status" value="1"/>
</dbReference>
<dbReference type="PROSITE" id="PS51781">
    <property type="entry name" value="SH3B"/>
    <property type="match status" value="1"/>
</dbReference>
<evidence type="ECO:0000259" key="1">
    <source>
        <dbReference type="PROSITE" id="PS51781"/>
    </source>
</evidence>
<sequence>MKRFIFLTFGFLGWAFFEMSGGVDFQPASARIAASDGEPSLVIQKVAADRTRNVVEPAVISRAVASAPIAPTPASFVPGSSSGNASEVQNVSVSLTSLRTLDDNVAKPGNNDITANTAPIVIPSLIAPGDTETTLIEVGSDTAIRSVSGNRVNVRGGPGTDYQVVTKLGRGDSVEVIHDNGDGWVKMRSLGGGQEGWMADFLLSSG</sequence>
<evidence type="ECO:0000313" key="2">
    <source>
        <dbReference type="EMBL" id="KKN92608.1"/>
    </source>
</evidence>
<proteinExistence type="predicted"/>
<gene>
    <name evidence="2" type="ORF">LCGC14_0207670</name>
</gene>
<comment type="caution">
    <text evidence="2">The sequence shown here is derived from an EMBL/GenBank/DDBJ whole genome shotgun (WGS) entry which is preliminary data.</text>
</comment>